<proteinExistence type="predicted"/>
<feature type="compositionally biased region" description="Acidic residues" evidence="5">
    <location>
        <begin position="88"/>
        <end position="97"/>
    </location>
</feature>
<keyword evidence="3 6" id="KW-1133">Transmembrane helix</keyword>
<dbReference type="Gene3D" id="1.20.1250.20">
    <property type="entry name" value="MFS general substrate transporter like domains"/>
    <property type="match status" value="1"/>
</dbReference>
<protein>
    <submittedName>
        <fullName evidence="7">MFS general substrate transporter</fullName>
    </submittedName>
</protein>
<dbReference type="RefSeq" id="XP_018275188.1">
    <property type="nucleotide sequence ID" value="XM_018426115.1"/>
</dbReference>
<evidence type="ECO:0000313" key="7">
    <source>
        <dbReference type="EMBL" id="KLT38697.1"/>
    </source>
</evidence>
<feature type="transmembrane region" description="Helical" evidence="6">
    <location>
        <begin position="383"/>
        <end position="406"/>
    </location>
</feature>
<dbReference type="Pfam" id="PF07690">
    <property type="entry name" value="MFS_1"/>
    <property type="match status" value="1"/>
</dbReference>
<dbReference type="GO" id="GO:0016020">
    <property type="term" value="C:membrane"/>
    <property type="evidence" value="ECO:0007669"/>
    <property type="project" value="UniProtKB-SubCell"/>
</dbReference>
<dbReference type="EMBL" id="KQ087288">
    <property type="protein sequence ID" value="KLT38697.1"/>
    <property type="molecule type" value="Genomic_DNA"/>
</dbReference>
<dbReference type="InterPro" id="IPR011701">
    <property type="entry name" value="MFS"/>
</dbReference>
<dbReference type="GeneID" id="28986718"/>
<keyword evidence="2 6" id="KW-0812">Transmembrane</keyword>
<dbReference type="SUPFAM" id="SSF103473">
    <property type="entry name" value="MFS general substrate transporter"/>
    <property type="match status" value="2"/>
</dbReference>
<dbReference type="GO" id="GO:0022857">
    <property type="term" value="F:transmembrane transporter activity"/>
    <property type="evidence" value="ECO:0007669"/>
    <property type="project" value="InterPro"/>
</dbReference>
<feature type="transmembrane region" description="Helical" evidence="6">
    <location>
        <begin position="718"/>
        <end position="742"/>
    </location>
</feature>
<keyword evidence="4 6" id="KW-0472">Membrane</keyword>
<feature type="region of interest" description="Disordered" evidence="5">
    <location>
        <begin position="232"/>
        <end position="273"/>
    </location>
</feature>
<dbReference type="PANTHER" id="PTHR23507:SF1">
    <property type="entry name" value="FI18259P1-RELATED"/>
    <property type="match status" value="1"/>
</dbReference>
<evidence type="ECO:0000256" key="5">
    <source>
        <dbReference type="SAM" id="MobiDB-lite"/>
    </source>
</evidence>
<feature type="transmembrane region" description="Helical" evidence="6">
    <location>
        <begin position="345"/>
        <end position="371"/>
    </location>
</feature>
<evidence type="ECO:0000256" key="1">
    <source>
        <dbReference type="ARBA" id="ARBA00004141"/>
    </source>
</evidence>
<feature type="transmembrane region" description="Helical" evidence="6">
    <location>
        <begin position="571"/>
        <end position="591"/>
    </location>
</feature>
<feature type="compositionally biased region" description="Polar residues" evidence="5">
    <location>
        <begin position="15"/>
        <end position="30"/>
    </location>
</feature>
<feature type="compositionally biased region" description="Pro residues" evidence="5">
    <location>
        <begin position="249"/>
        <end position="264"/>
    </location>
</feature>
<feature type="transmembrane region" description="Helical" evidence="6">
    <location>
        <begin position="748"/>
        <end position="771"/>
    </location>
</feature>
<dbReference type="Proteomes" id="UP000053611">
    <property type="component" value="Unassembled WGS sequence"/>
</dbReference>
<evidence type="ECO:0000313" key="8">
    <source>
        <dbReference type="Proteomes" id="UP000053611"/>
    </source>
</evidence>
<reference evidence="7 8" key="1">
    <citation type="submission" date="2015-03" db="EMBL/GenBank/DDBJ databases">
        <title>Genomics and transcriptomics of the oil-accumulating basidiomycete yeast T. oleaginosus allow insights into substrate utilization and the diverse evolutionary trajectories of mating systems in fungi.</title>
        <authorList>
            <consortium name="DOE Joint Genome Institute"/>
            <person name="Kourist R."/>
            <person name="Kracht O."/>
            <person name="Bracharz F."/>
            <person name="Lipzen A."/>
            <person name="Nolan M."/>
            <person name="Ohm R."/>
            <person name="Grigoriev I."/>
            <person name="Sun S."/>
            <person name="Heitman J."/>
            <person name="Bruck T."/>
            <person name="Nowrousian M."/>
        </authorList>
    </citation>
    <scope>NUCLEOTIDE SEQUENCE [LARGE SCALE GENOMIC DNA]</scope>
    <source>
        <strain evidence="7 8">IBC0246</strain>
    </source>
</reference>
<feature type="region of interest" description="Disordered" evidence="5">
    <location>
        <begin position="1"/>
        <end position="118"/>
    </location>
</feature>
<accession>A0A0J0XCC2</accession>
<feature type="transmembrane region" description="Helical" evidence="6">
    <location>
        <begin position="286"/>
        <end position="306"/>
    </location>
</feature>
<dbReference type="STRING" id="879819.A0A0J0XCC2"/>
<feature type="transmembrane region" description="Helical" evidence="6">
    <location>
        <begin position="313"/>
        <end position="333"/>
    </location>
</feature>
<evidence type="ECO:0000256" key="6">
    <source>
        <dbReference type="SAM" id="Phobius"/>
    </source>
</evidence>
<feature type="compositionally biased region" description="Low complexity" evidence="5">
    <location>
        <begin position="57"/>
        <end position="66"/>
    </location>
</feature>
<comment type="subcellular location">
    <subcellularLocation>
        <location evidence="1">Membrane</location>
        <topology evidence="1">Multi-pass membrane protein</topology>
    </subcellularLocation>
</comment>
<feature type="transmembrane region" description="Helical" evidence="6">
    <location>
        <begin position="681"/>
        <end position="706"/>
    </location>
</feature>
<sequence length="795" mass="84927">MPSPTSRRPAHERASSSSSHPRPQQATFVNGGNPLAPRLAGGLMERETQYDAESEGARSPSASPTRSRSRPVGTPTPAGRAAAHEHDREDEDEDGDGDAPRGQSWDNVRDGSISRRPAWRRPSPRWVLPFVLGVTLSLGMTLAVRAELYLDLACLVHPPRTPASVYPVSLESSGAALDATPLWPTDVVAHAHGNFSVAAAAVDTPAPAPGLTPAERWFRWAQHDIFSYLEGRRDGGGGGGDGDGSIPLPSDPEPGKPRPTPFPEIDPAQCKRDAGVQQASARLTQIIAVVSGLLSAITTGCWAAYSDRRGRRIVLAITEVGLLLNDICFLTIARHPRLVVQSRLWILLLGPAIDGLLGGFSTIVAAMHAYISDVTPDGSRATAFSRLGAAIMAGMAVGPVLGSALINATGSLLAPFYISITVHALWVVLIRFLLPESLSSDSRDILRKRAKVASAAQRERDAVERAWEHDGDGVPNDGDSSFSRIAAPVRGNRTARRAMGFARRIGRRAVLPLQPLGVFWPQKDEDGRRNYNLLLMGVLNFVIANMMGAVAVKANYTFWAFGWSPAQLGPYLSYMSVCRLLVLLVILPLILRTVKPFFREPAFDEAASERTPLLSARDGSPGASGISAVSVSAASGVSATSDAPKPKPKRSAKLDLWIVRVCLFLDMCGYLMMGLNGADSVALFLAGSTVASLGTPSAPVANSLALSFLPNRHDVGRLFGGMAVLHAIGTNLVAPMVFFSIFSATVATYAPTIFLVAASLVFVGQATVWLVRTPRREDEERGRGRGVRQTRAAAE</sequence>
<dbReference type="OrthoDB" id="3026777at2759"/>
<keyword evidence="8" id="KW-1185">Reference proteome</keyword>
<name>A0A0J0XCC2_9TREE</name>
<dbReference type="InterPro" id="IPR036259">
    <property type="entry name" value="MFS_trans_sf"/>
</dbReference>
<feature type="transmembrane region" description="Helical" evidence="6">
    <location>
        <begin position="412"/>
        <end position="434"/>
    </location>
</feature>
<feature type="transmembrane region" description="Helical" evidence="6">
    <location>
        <begin position="531"/>
        <end position="551"/>
    </location>
</feature>
<dbReference type="PANTHER" id="PTHR23507">
    <property type="entry name" value="ZGC:174356"/>
    <property type="match status" value="1"/>
</dbReference>
<evidence type="ECO:0000256" key="2">
    <source>
        <dbReference type="ARBA" id="ARBA00022692"/>
    </source>
</evidence>
<organism evidence="7 8">
    <name type="scientific">Cutaneotrichosporon oleaginosum</name>
    <dbReference type="NCBI Taxonomy" id="879819"/>
    <lineage>
        <taxon>Eukaryota</taxon>
        <taxon>Fungi</taxon>
        <taxon>Dikarya</taxon>
        <taxon>Basidiomycota</taxon>
        <taxon>Agaricomycotina</taxon>
        <taxon>Tremellomycetes</taxon>
        <taxon>Trichosporonales</taxon>
        <taxon>Trichosporonaceae</taxon>
        <taxon>Cutaneotrichosporon</taxon>
    </lineage>
</organism>
<gene>
    <name evidence="7" type="ORF">CC85DRAFT_314278</name>
</gene>
<evidence type="ECO:0000256" key="3">
    <source>
        <dbReference type="ARBA" id="ARBA00022989"/>
    </source>
</evidence>
<evidence type="ECO:0000256" key="4">
    <source>
        <dbReference type="ARBA" id="ARBA00023136"/>
    </source>
</evidence>
<feature type="transmembrane region" description="Helical" evidence="6">
    <location>
        <begin position="657"/>
        <end position="675"/>
    </location>
</feature>
<dbReference type="AlphaFoldDB" id="A0A0J0XCC2"/>